<reference evidence="2 3" key="1">
    <citation type="submission" date="2016-10" db="EMBL/GenBank/DDBJ databases">
        <authorList>
            <person name="de Groot N.N."/>
        </authorList>
    </citation>
    <scope>NUCLEOTIDE SEQUENCE [LARGE SCALE GENOMIC DNA]</scope>
    <source>
        <strain evidence="2 3">AR67</strain>
    </source>
</reference>
<feature type="signal peptide" evidence="1">
    <location>
        <begin position="1"/>
        <end position="27"/>
    </location>
</feature>
<feature type="chain" id="PRO_5010304065" description="Surface layer protein A domain-containing protein" evidence="1">
    <location>
        <begin position="28"/>
        <end position="190"/>
    </location>
</feature>
<accession>A0A1I1RQB6</accession>
<evidence type="ECO:0000313" key="3">
    <source>
        <dbReference type="Proteomes" id="UP000182192"/>
    </source>
</evidence>
<dbReference type="AlphaFoldDB" id="A0A1I1RQB6"/>
<evidence type="ECO:0000313" key="2">
    <source>
        <dbReference type="EMBL" id="SFD36536.1"/>
    </source>
</evidence>
<dbReference type="EMBL" id="FOKQ01000071">
    <property type="protein sequence ID" value="SFD36536.1"/>
    <property type="molecule type" value="Genomic_DNA"/>
</dbReference>
<sequence>MKIKSKILSLILTLVMVFTLSAIPASAVSADTSTMIDTSSLPSISLSDLERGIDVVIVKDGSSLKAVTQEQRKSIKRAVIDFGTFHVGIVKDSSTKAHLYWSATGTQITNVSGTIYCSNTSILKPKSYFSGRIDEYKDLNGRYNKANGSTKSFSIPKNTKKVKVGWKNVYITTIAGGKAYLGNASSTVKL</sequence>
<protein>
    <recommendedName>
        <fullName evidence="4">Surface layer protein A domain-containing protein</fullName>
    </recommendedName>
</protein>
<dbReference type="Proteomes" id="UP000182192">
    <property type="component" value="Unassembled WGS sequence"/>
</dbReference>
<gene>
    <name evidence="2" type="ORF">SAMN02910406_03752</name>
</gene>
<evidence type="ECO:0008006" key="4">
    <source>
        <dbReference type="Google" id="ProtNLM"/>
    </source>
</evidence>
<organism evidence="2 3">
    <name type="scientific">Ruminococcus albus</name>
    <dbReference type="NCBI Taxonomy" id="1264"/>
    <lineage>
        <taxon>Bacteria</taxon>
        <taxon>Bacillati</taxon>
        <taxon>Bacillota</taxon>
        <taxon>Clostridia</taxon>
        <taxon>Eubacteriales</taxon>
        <taxon>Oscillospiraceae</taxon>
        <taxon>Ruminococcus</taxon>
    </lineage>
</organism>
<name>A0A1I1RQB6_RUMAL</name>
<dbReference type="RefSeq" id="WP_074963458.1">
    <property type="nucleotide sequence ID" value="NZ_FOKQ01000071.1"/>
</dbReference>
<evidence type="ECO:0000256" key="1">
    <source>
        <dbReference type="SAM" id="SignalP"/>
    </source>
</evidence>
<dbReference type="OrthoDB" id="9927169at2"/>
<keyword evidence="1" id="KW-0732">Signal</keyword>
<proteinExistence type="predicted"/>